<dbReference type="InterPro" id="IPR018821">
    <property type="entry name" value="DUF294_put_nucleoTrafse_sb-bd"/>
</dbReference>
<dbReference type="RefSeq" id="WP_052035933.1">
    <property type="nucleotide sequence ID" value="NZ_JMIR01000003.1"/>
</dbReference>
<dbReference type="Pfam" id="PF10335">
    <property type="entry name" value="DUF294_C"/>
    <property type="match status" value="1"/>
</dbReference>
<dbReference type="SUPFAM" id="SSF81301">
    <property type="entry name" value="Nucleotidyltransferase"/>
    <property type="match status" value="1"/>
</dbReference>
<proteinExistence type="predicted"/>
<keyword evidence="4" id="KW-1185">Reference proteome</keyword>
<dbReference type="eggNOG" id="COG2905">
    <property type="taxonomic scope" value="Bacteria"/>
</dbReference>
<organism evidence="3 4">
    <name type="scientific">Tumebacillus flagellatus</name>
    <dbReference type="NCBI Taxonomy" id="1157490"/>
    <lineage>
        <taxon>Bacteria</taxon>
        <taxon>Bacillati</taxon>
        <taxon>Bacillota</taxon>
        <taxon>Bacilli</taxon>
        <taxon>Bacillales</taxon>
        <taxon>Alicyclobacillaceae</taxon>
        <taxon>Tumebacillus</taxon>
    </lineage>
</organism>
<evidence type="ECO:0008006" key="5">
    <source>
        <dbReference type="Google" id="ProtNLM"/>
    </source>
</evidence>
<feature type="domain" description="DUF294" evidence="2">
    <location>
        <begin position="218"/>
        <end position="343"/>
    </location>
</feature>
<dbReference type="Gene3D" id="3.30.460.10">
    <property type="entry name" value="Beta Polymerase, domain 2"/>
    <property type="match status" value="1"/>
</dbReference>
<dbReference type="GO" id="GO:0008773">
    <property type="term" value="F:[protein-PII] uridylyltransferase activity"/>
    <property type="evidence" value="ECO:0007669"/>
    <property type="project" value="InterPro"/>
</dbReference>
<evidence type="ECO:0000313" key="3">
    <source>
        <dbReference type="EMBL" id="KEO84583.1"/>
    </source>
</evidence>
<comment type="caution">
    <text evidence="3">The sequence shown here is derived from an EMBL/GenBank/DDBJ whole genome shotgun (WGS) entry which is preliminary data.</text>
</comment>
<dbReference type="InterPro" id="IPR005105">
    <property type="entry name" value="GlnD_Uridyltrans_N"/>
</dbReference>
<dbReference type="CDD" id="cd05401">
    <property type="entry name" value="NT_GlnE_GlnD_like"/>
    <property type="match status" value="1"/>
</dbReference>
<accession>A0A074LWV9</accession>
<reference evidence="3 4" key="1">
    <citation type="journal article" date="2013" name="Int. J. Syst. Evol. Microbiol.">
        <title>Tumebacillus flagellatus sp. nov., an alpha-amylase/pullulanase-producing bacterium isolated from cassava wastewater.</title>
        <authorList>
            <person name="Wang Q."/>
            <person name="Xie N."/>
            <person name="Qin Y."/>
            <person name="Shen N."/>
            <person name="Zhu J."/>
            <person name="Mi H."/>
            <person name="Huang R."/>
        </authorList>
    </citation>
    <scope>NUCLEOTIDE SEQUENCE [LARGE SCALE GENOMIC DNA]</scope>
    <source>
        <strain evidence="3 4">GST4</strain>
    </source>
</reference>
<evidence type="ECO:0000259" key="2">
    <source>
        <dbReference type="Pfam" id="PF10335"/>
    </source>
</evidence>
<name>A0A074LWV9_9BACL</name>
<dbReference type="InterPro" id="IPR043519">
    <property type="entry name" value="NT_sf"/>
</dbReference>
<dbReference type="OrthoDB" id="9810963at2"/>
<protein>
    <recommendedName>
        <fullName evidence="5">Signal transduction protein</fullName>
    </recommendedName>
</protein>
<feature type="domain" description="Protein-PII uridylyltransferase N-terminal" evidence="1">
    <location>
        <begin position="36"/>
        <end position="173"/>
    </location>
</feature>
<dbReference type="Proteomes" id="UP000027931">
    <property type="component" value="Unassembled WGS sequence"/>
</dbReference>
<dbReference type="EMBL" id="JMIR01000003">
    <property type="protein sequence ID" value="KEO84583.1"/>
    <property type="molecule type" value="Genomic_DNA"/>
</dbReference>
<dbReference type="Pfam" id="PF03445">
    <property type="entry name" value="DUF294"/>
    <property type="match status" value="1"/>
</dbReference>
<dbReference type="AlphaFoldDB" id="A0A074LWV9"/>
<gene>
    <name evidence="3" type="ORF">EL26_03440</name>
</gene>
<evidence type="ECO:0000259" key="1">
    <source>
        <dbReference type="Pfam" id="PF03445"/>
    </source>
</evidence>
<evidence type="ECO:0000313" key="4">
    <source>
        <dbReference type="Proteomes" id="UP000027931"/>
    </source>
</evidence>
<dbReference type="STRING" id="1157490.EL26_03440"/>
<sequence>MQPDQADTWTSIRQRLDTAERLDDLRRLRELMPGVAERWSVRGMPTAKLCAIVNLWHDLLMRRTLDFALQDAVKNGLGTPPAPFCWLVLGSGGRQEMTLHPDQDNGLVYRSLASDEQGRMREGAFFQRLGERGNARLEEVGYPFCDGFVMAANPRWNGSVEQWKTQFREYADFPDWSNTRLLLIASDVRPLAGDASLAHELRKWLVEQVPQMAYLKWQTADRCLSQKTGLDFRDRFRTELWGERAGQLNLKDGGYLPLVNSVRLWALAHGIVETNTGGRIAELVARGVWTAQQARPVQEANEYLHHLRLWGNYVRPDALPVGEVLPLKSVLKSVRVLQKRTAKFFVKPRSNG</sequence>